<feature type="transmembrane region" description="Helical" evidence="1">
    <location>
        <begin position="34"/>
        <end position="57"/>
    </location>
</feature>
<feature type="transmembrane region" description="Helical" evidence="1">
    <location>
        <begin position="69"/>
        <end position="91"/>
    </location>
</feature>
<organism evidence="2 3">
    <name type="scientific">Candidatus Woesebacteria bacterium RIFCSPLOWO2_01_FULL_39_21</name>
    <dbReference type="NCBI Taxonomy" id="1802519"/>
    <lineage>
        <taxon>Bacteria</taxon>
        <taxon>Candidatus Woeseibacteriota</taxon>
    </lineage>
</organism>
<evidence type="ECO:0000313" key="2">
    <source>
        <dbReference type="EMBL" id="OGM63152.1"/>
    </source>
</evidence>
<keyword evidence="1" id="KW-0812">Transmembrane</keyword>
<protein>
    <submittedName>
        <fullName evidence="2">Uncharacterized protein</fullName>
    </submittedName>
</protein>
<accession>A0A1F8BGJ8</accession>
<feature type="transmembrane region" description="Helical" evidence="1">
    <location>
        <begin position="12"/>
        <end position="28"/>
    </location>
</feature>
<dbReference type="EMBL" id="MGHF01000020">
    <property type="protein sequence ID" value="OGM63152.1"/>
    <property type="molecule type" value="Genomic_DNA"/>
</dbReference>
<evidence type="ECO:0000313" key="3">
    <source>
        <dbReference type="Proteomes" id="UP000177082"/>
    </source>
</evidence>
<reference evidence="2 3" key="1">
    <citation type="journal article" date="2016" name="Nat. Commun.">
        <title>Thousands of microbial genomes shed light on interconnected biogeochemical processes in an aquifer system.</title>
        <authorList>
            <person name="Anantharaman K."/>
            <person name="Brown C.T."/>
            <person name="Hug L.A."/>
            <person name="Sharon I."/>
            <person name="Castelle C.J."/>
            <person name="Probst A.J."/>
            <person name="Thomas B.C."/>
            <person name="Singh A."/>
            <person name="Wilkins M.J."/>
            <person name="Karaoz U."/>
            <person name="Brodie E.L."/>
            <person name="Williams K.H."/>
            <person name="Hubbard S.S."/>
            <person name="Banfield J.F."/>
        </authorList>
    </citation>
    <scope>NUCLEOTIDE SEQUENCE [LARGE SCALE GENOMIC DNA]</scope>
</reference>
<proteinExistence type="predicted"/>
<keyword evidence="1" id="KW-0472">Membrane</keyword>
<sequence>MKRLIRSFSIQALSLYFANIIAVGLVFSQGAKSFFITVAVLTVSMYLVKPVVNLLLLPLNLVTFGVFRWVGFAVTLFIVDLVLEEFKVISFKFAGFSSELINIPPTEWTGVLSYVGFSFLLSLFVTLSYWVAK</sequence>
<dbReference type="InterPro" id="IPR007165">
    <property type="entry name" value="Phage_holin_4_2"/>
</dbReference>
<keyword evidence="1" id="KW-1133">Transmembrane helix</keyword>
<dbReference type="Pfam" id="PF04020">
    <property type="entry name" value="Phage_holin_4_2"/>
    <property type="match status" value="1"/>
</dbReference>
<dbReference type="Proteomes" id="UP000177082">
    <property type="component" value="Unassembled WGS sequence"/>
</dbReference>
<feature type="transmembrane region" description="Helical" evidence="1">
    <location>
        <begin position="111"/>
        <end position="132"/>
    </location>
</feature>
<dbReference type="STRING" id="1802519.A2961_01270"/>
<evidence type="ECO:0000256" key="1">
    <source>
        <dbReference type="SAM" id="Phobius"/>
    </source>
</evidence>
<dbReference type="AlphaFoldDB" id="A0A1F8BGJ8"/>
<name>A0A1F8BGJ8_9BACT</name>
<gene>
    <name evidence="2" type="ORF">A2961_01270</name>
</gene>
<comment type="caution">
    <text evidence="2">The sequence shown here is derived from an EMBL/GenBank/DDBJ whole genome shotgun (WGS) entry which is preliminary data.</text>
</comment>